<dbReference type="Proteomes" id="UP001061361">
    <property type="component" value="Chromosome"/>
</dbReference>
<dbReference type="EMBL" id="AP026708">
    <property type="protein sequence ID" value="BDQ32519.1"/>
    <property type="molecule type" value="Genomic_DNA"/>
</dbReference>
<dbReference type="Pfam" id="PF00300">
    <property type="entry name" value="His_Phos_1"/>
    <property type="match status" value="1"/>
</dbReference>
<dbReference type="CDD" id="cd07067">
    <property type="entry name" value="HP_PGM_like"/>
    <property type="match status" value="1"/>
</dbReference>
<reference evidence="1" key="1">
    <citation type="submission" date="2022-08" db="EMBL/GenBank/DDBJ databases">
        <title>Genome Sequence of the sulphate-reducing bacterium, Pseudodesulfovibrio portus JCM14722.</title>
        <authorList>
            <person name="Kondo R."/>
            <person name="Kataoka T."/>
        </authorList>
    </citation>
    <scope>NUCLEOTIDE SEQUENCE</scope>
    <source>
        <strain evidence="1">JCM 14722</strain>
    </source>
</reference>
<dbReference type="SUPFAM" id="SSF53254">
    <property type="entry name" value="Phosphoglycerate mutase-like"/>
    <property type="match status" value="1"/>
</dbReference>
<protein>
    <recommendedName>
        <fullName evidence="3">Phosphohistidine phosphatase SixA</fullName>
    </recommendedName>
</protein>
<sequence length="161" mass="17417">MLIHLMQHGACLSKELDPHQPLSPVGREQVMKSARAARALGLRFELVVASPKVRSLQTAEIMAEHTGYPLPRIEVTDAVKAMAPVRTTLHFIMDYEGLDSIFIAGHLPSLGLLASEILTGGPNLDIAIENSGLMQINWNIATGQSGLNWSLTPAQLAEMKG</sequence>
<evidence type="ECO:0000313" key="1">
    <source>
        <dbReference type="EMBL" id="BDQ32519.1"/>
    </source>
</evidence>
<evidence type="ECO:0000313" key="2">
    <source>
        <dbReference type="Proteomes" id="UP001061361"/>
    </source>
</evidence>
<accession>A0ABM8AMC5</accession>
<organism evidence="1 2">
    <name type="scientific">Pseudodesulfovibrio portus</name>
    <dbReference type="NCBI Taxonomy" id="231439"/>
    <lineage>
        <taxon>Bacteria</taxon>
        <taxon>Pseudomonadati</taxon>
        <taxon>Thermodesulfobacteriota</taxon>
        <taxon>Desulfovibrionia</taxon>
        <taxon>Desulfovibrionales</taxon>
        <taxon>Desulfovibrionaceae</taxon>
    </lineage>
</organism>
<dbReference type="RefSeq" id="WP_264982591.1">
    <property type="nucleotide sequence ID" value="NZ_AP026708.1"/>
</dbReference>
<evidence type="ECO:0008006" key="3">
    <source>
        <dbReference type="Google" id="ProtNLM"/>
    </source>
</evidence>
<gene>
    <name evidence="1" type="ORF">JCM14722_00610</name>
</gene>
<name>A0ABM8AMC5_9BACT</name>
<proteinExistence type="predicted"/>
<dbReference type="Gene3D" id="3.40.50.1240">
    <property type="entry name" value="Phosphoglycerate mutase-like"/>
    <property type="match status" value="1"/>
</dbReference>
<keyword evidence="2" id="KW-1185">Reference proteome</keyword>
<dbReference type="InterPro" id="IPR029033">
    <property type="entry name" value="His_PPase_superfam"/>
</dbReference>
<dbReference type="InterPro" id="IPR013078">
    <property type="entry name" value="His_Pase_superF_clade-1"/>
</dbReference>